<proteinExistence type="inferred from homology"/>
<evidence type="ECO:0000256" key="9">
    <source>
        <dbReference type="NCBIfam" id="TIGR02209"/>
    </source>
</evidence>
<keyword evidence="4 8" id="KW-0812">Transmembrane</keyword>
<dbReference type="PANTHER" id="PTHR37479">
    <property type="entry name" value="CELL DIVISION PROTEIN FTSL"/>
    <property type="match status" value="1"/>
</dbReference>
<evidence type="ECO:0000256" key="4">
    <source>
        <dbReference type="ARBA" id="ARBA00022692"/>
    </source>
</evidence>
<dbReference type="OrthoDB" id="5298556at2"/>
<dbReference type="HAMAP" id="MF_00910">
    <property type="entry name" value="FtsL"/>
    <property type="match status" value="1"/>
</dbReference>
<comment type="subcellular location">
    <subcellularLocation>
        <location evidence="8">Cell inner membrane</location>
        <topology evidence="8">Single-pass type II membrane protein</topology>
    </subcellularLocation>
    <subcellularLocation>
        <location evidence="1">Cell membrane</location>
        <topology evidence="1">Single-pass type II membrane protein</topology>
    </subcellularLocation>
    <text evidence="8">Localizes to the division septum where it forms a ring structure.</text>
</comment>
<dbReference type="GO" id="GO:0032153">
    <property type="term" value="C:cell division site"/>
    <property type="evidence" value="ECO:0007669"/>
    <property type="project" value="UniProtKB-UniRule"/>
</dbReference>
<dbReference type="AlphaFoldDB" id="A0A411HGH2"/>
<dbReference type="PANTHER" id="PTHR37479:SF1">
    <property type="entry name" value="CELL DIVISION PROTEIN FTSL"/>
    <property type="match status" value="1"/>
</dbReference>
<keyword evidence="8" id="KW-0997">Cell inner membrane</keyword>
<dbReference type="KEGG" id="xbc:ELE36_03740"/>
<evidence type="ECO:0000256" key="7">
    <source>
        <dbReference type="ARBA" id="ARBA00023306"/>
    </source>
</evidence>
<sequence>MRRAGLFALTVLLLAVIGSAIAVVFERQEGRLQFVELDRLQKERDEMNFEWGRLQIEQATWAENNRIEQIARSQLGMVSPSAAETVIIKR</sequence>
<name>A0A411HGH2_9GAMM</name>
<dbReference type="Proteomes" id="UP000291562">
    <property type="component" value="Chromosome"/>
</dbReference>
<evidence type="ECO:0000256" key="2">
    <source>
        <dbReference type="ARBA" id="ARBA00022475"/>
    </source>
</evidence>
<evidence type="ECO:0000256" key="1">
    <source>
        <dbReference type="ARBA" id="ARBA00004401"/>
    </source>
</evidence>
<reference evidence="10 11" key="1">
    <citation type="submission" date="2019-01" db="EMBL/GenBank/DDBJ databases">
        <title>Pseudolysobacter antarctica gen. nov., sp. nov., isolated from Fildes Peninsula, Antarctica.</title>
        <authorList>
            <person name="Wei Z."/>
            <person name="Peng F."/>
        </authorList>
    </citation>
    <scope>NUCLEOTIDE SEQUENCE [LARGE SCALE GENOMIC DNA]</scope>
    <source>
        <strain evidence="10 11">AQ6-296</strain>
    </source>
</reference>
<gene>
    <name evidence="8 10" type="primary">ftsL</name>
    <name evidence="10" type="ORF">ELE36_03740</name>
</gene>
<dbReference type="Pfam" id="PF04999">
    <property type="entry name" value="FtsL"/>
    <property type="match status" value="1"/>
</dbReference>
<keyword evidence="3 8" id="KW-0132">Cell division</keyword>
<evidence type="ECO:0000256" key="3">
    <source>
        <dbReference type="ARBA" id="ARBA00022618"/>
    </source>
</evidence>
<keyword evidence="7 8" id="KW-0131">Cell cycle</keyword>
<comment type="similarity">
    <text evidence="8">Belongs to the FtsL family.</text>
</comment>
<keyword evidence="11" id="KW-1185">Reference proteome</keyword>
<accession>A0A411HGH2</accession>
<dbReference type="NCBIfam" id="TIGR02209">
    <property type="entry name" value="ftsL_broad"/>
    <property type="match status" value="1"/>
</dbReference>
<evidence type="ECO:0000256" key="6">
    <source>
        <dbReference type="ARBA" id="ARBA00023136"/>
    </source>
</evidence>
<dbReference type="RefSeq" id="WP_129831818.1">
    <property type="nucleotide sequence ID" value="NZ_CP035704.1"/>
</dbReference>
<comment type="function">
    <text evidence="8">Essential cell division protein. May link together the upstream cell division proteins, which are predominantly cytoplasmic, with the downstream cell division proteins, which are predominantly periplasmic.</text>
</comment>
<evidence type="ECO:0000256" key="5">
    <source>
        <dbReference type="ARBA" id="ARBA00022989"/>
    </source>
</evidence>
<keyword evidence="6 8" id="KW-0472">Membrane</keyword>
<evidence type="ECO:0000313" key="10">
    <source>
        <dbReference type="EMBL" id="QBB69561.1"/>
    </source>
</evidence>
<dbReference type="GO" id="GO:0005886">
    <property type="term" value="C:plasma membrane"/>
    <property type="evidence" value="ECO:0007669"/>
    <property type="project" value="UniProtKB-SubCell"/>
</dbReference>
<evidence type="ECO:0000313" key="11">
    <source>
        <dbReference type="Proteomes" id="UP000291562"/>
    </source>
</evidence>
<comment type="subunit">
    <text evidence="8">Part of a complex composed of FtsB, FtsL and FtsQ.</text>
</comment>
<dbReference type="GO" id="GO:0043093">
    <property type="term" value="P:FtsZ-dependent cytokinesis"/>
    <property type="evidence" value="ECO:0007669"/>
    <property type="project" value="UniProtKB-UniRule"/>
</dbReference>
<dbReference type="InterPro" id="IPR011922">
    <property type="entry name" value="Cell_div_FtsL"/>
</dbReference>
<protein>
    <recommendedName>
        <fullName evidence="8 9">Cell division protein FtsL</fullName>
    </recommendedName>
</protein>
<evidence type="ECO:0000256" key="8">
    <source>
        <dbReference type="HAMAP-Rule" id="MF_00910"/>
    </source>
</evidence>
<keyword evidence="5 8" id="KW-1133">Transmembrane helix</keyword>
<dbReference type="EMBL" id="CP035704">
    <property type="protein sequence ID" value="QBB69561.1"/>
    <property type="molecule type" value="Genomic_DNA"/>
</dbReference>
<keyword evidence="2 8" id="KW-1003">Cell membrane</keyword>
<organism evidence="10 11">
    <name type="scientific">Pseudolysobacter antarcticus</name>
    <dbReference type="NCBI Taxonomy" id="2511995"/>
    <lineage>
        <taxon>Bacteria</taxon>
        <taxon>Pseudomonadati</taxon>
        <taxon>Pseudomonadota</taxon>
        <taxon>Gammaproteobacteria</taxon>
        <taxon>Lysobacterales</taxon>
        <taxon>Rhodanobacteraceae</taxon>
        <taxon>Pseudolysobacter</taxon>
    </lineage>
</organism>